<reference evidence="9" key="1">
    <citation type="submission" date="2023-06" db="EMBL/GenBank/DDBJ databases">
        <title>Genomic of Parafulvivirga corallium.</title>
        <authorList>
            <person name="Wang G."/>
        </authorList>
    </citation>
    <scope>NUCLEOTIDE SEQUENCE</scope>
    <source>
        <strain evidence="9">BMA10</strain>
    </source>
</reference>
<evidence type="ECO:0000256" key="6">
    <source>
        <dbReference type="SAM" id="Phobius"/>
    </source>
</evidence>
<dbReference type="PANTHER" id="PTHR30572">
    <property type="entry name" value="MEMBRANE COMPONENT OF TRANSPORTER-RELATED"/>
    <property type="match status" value="1"/>
</dbReference>
<keyword evidence="4 6" id="KW-1133">Transmembrane helix</keyword>
<dbReference type="InterPro" id="IPR050250">
    <property type="entry name" value="Macrolide_Exporter_MacB"/>
</dbReference>
<feature type="domain" description="ABC3 transporter permease C-terminal" evidence="7">
    <location>
        <begin position="687"/>
        <end position="799"/>
    </location>
</feature>
<feature type="transmembrane region" description="Helical" evidence="6">
    <location>
        <begin position="294"/>
        <end position="315"/>
    </location>
</feature>
<feature type="transmembrane region" description="Helical" evidence="6">
    <location>
        <begin position="346"/>
        <end position="371"/>
    </location>
</feature>
<dbReference type="Pfam" id="PF12704">
    <property type="entry name" value="MacB_PCD"/>
    <property type="match status" value="1"/>
</dbReference>
<dbReference type="InterPro" id="IPR003838">
    <property type="entry name" value="ABC3_permease_C"/>
</dbReference>
<comment type="caution">
    <text evidence="9">The sequence shown here is derived from an EMBL/GenBank/DDBJ whole genome shotgun (WGS) entry which is preliminary data.</text>
</comment>
<proteinExistence type="predicted"/>
<feature type="transmembrane region" description="Helical" evidence="6">
    <location>
        <begin position="391"/>
        <end position="413"/>
    </location>
</feature>
<feature type="transmembrane region" description="Helical" evidence="6">
    <location>
        <begin position="434"/>
        <end position="458"/>
    </location>
</feature>
<gene>
    <name evidence="9" type="ORF">QQ008_28185</name>
</gene>
<evidence type="ECO:0000259" key="8">
    <source>
        <dbReference type="Pfam" id="PF12704"/>
    </source>
</evidence>
<evidence type="ECO:0000256" key="3">
    <source>
        <dbReference type="ARBA" id="ARBA00022692"/>
    </source>
</evidence>
<protein>
    <submittedName>
        <fullName evidence="9">ABC transporter permease</fullName>
    </submittedName>
</protein>
<evidence type="ECO:0000256" key="5">
    <source>
        <dbReference type="ARBA" id="ARBA00023136"/>
    </source>
</evidence>
<feature type="transmembrane region" description="Helical" evidence="6">
    <location>
        <begin position="683"/>
        <end position="708"/>
    </location>
</feature>
<sequence>MVKNYIKITLRNLAKNKVHSAINISGLSIGMACVILILLFIQNELSYDKFHENSKNIYRIAWFSDNPQTRTPHPMAQAMVNDFPEVVSAVSLSPIWGPGLTKQTFSIKNLEKNIQFDEPGVLSVDSTFFDVFSFKLTRGDQTKVLRNIGGLLISETMAQKYFAQEDPIGKQLAINDDQTLLQVEGVFANVPDNAHFHFDFLVSYVTLKAFSDPESEYYEWTDFGHFNYIKLHPKSNIQALEDKLMPWVAGHLDISQERLERLVISNTAFRLQPLEDIHLKSNIRWELESNGNMGYVYIMSAAALFILIIACVNFVNLSIGKSIERVKEIGVRKASGASRKEIASQFLGESILTTLLALIITGLLIEVTLPLFNNVTGKSLNINYFQQPEMILILLTVGGFVGVISGIYPALYLSSIKSSQILKGHFKASTKGKFLSKTLVILQFSISMVLITGSIIIYGQLNFIKNKDLGFGKEQVIVIPSKSSDISDHFQELKTSLLNISGVESVSAASNVPGGQFNQNPIYLSRDDQNIVNASEFMVDFDILKTLNLEVIEGRGFSIDHTTDSSLAFIINETAVRALNIETPIGEALVWNADGPLFKGTVIGVVKDFHFKSLHQPIRPIIMRVASNFNHVMVKLNSKDYTRTIESIRNAWNVFDEDFQFEYTFLDESIDRQYRAEEKMAQVFSGFSLLAATIACFGLLGLAILLFGQRTKEIGVRKALGASIPELMTLLIKDFTKLMAIAILIGGPIAWWIMNNWLQNFTFRITINPAVFLLTGLLILFIAWATLGYLTFKVAKANPVDTLRDE</sequence>
<comment type="subcellular location">
    <subcellularLocation>
        <location evidence="1">Cell membrane</location>
        <topology evidence="1">Multi-pass membrane protein</topology>
    </subcellularLocation>
</comment>
<evidence type="ECO:0000313" key="9">
    <source>
        <dbReference type="EMBL" id="MDN5205296.1"/>
    </source>
</evidence>
<evidence type="ECO:0000313" key="10">
    <source>
        <dbReference type="Proteomes" id="UP001172082"/>
    </source>
</evidence>
<keyword evidence="10" id="KW-1185">Reference proteome</keyword>
<dbReference type="Proteomes" id="UP001172082">
    <property type="component" value="Unassembled WGS sequence"/>
</dbReference>
<dbReference type="InterPro" id="IPR025857">
    <property type="entry name" value="MacB_PCD"/>
</dbReference>
<evidence type="ECO:0000256" key="1">
    <source>
        <dbReference type="ARBA" id="ARBA00004651"/>
    </source>
</evidence>
<organism evidence="9 10">
    <name type="scientific">Splendidivirga corallicola</name>
    <dbReference type="NCBI Taxonomy" id="3051826"/>
    <lineage>
        <taxon>Bacteria</taxon>
        <taxon>Pseudomonadati</taxon>
        <taxon>Bacteroidota</taxon>
        <taxon>Cytophagia</taxon>
        <taxon>Cytophagales</taxon>
        <taxon>Splendidivirgaceae</taxon>
        <taxon>Splendidivirga</taxon>
    </lineage>
</organism>
<accession>A0ABT8KWX1</accession>
<feature type="transmembrane region" description="Helical" evidence="6">
    <location>
        <begin position="21"/>
        <end position="41"/>
    </location>
</feature>
<feature type="domain" description="MacB-like periplasmic core" evidence="8">
    <location>
        <begin position="20"/>
        <end position="244"/>
    </location>
</feature>
<feature type="domain" description="ABC3 transporter permease C-terminal" evidence="7">
    <location>
        <begin position="302"/>
        <end position="416"/>
    </location>
</feature>
<dbReference type="PANTHER" id="PTHR30572:SF18">
    <property type="entry name" value="ABC-TYPE MACROLIDE FAMILY EXPORT SYSTEM PERMEASE COMPONENT 2"/>
    <property type="match status" value="1"/>
</dbReference>
<evidence type="ECO:0000256" key="4">
    <source>
        <dbReference type="ARBA" id="ARBA00022989"/>
    </source>
</evidence>
<keyword evidence="5 6" id="KW-0472">Membrane</keyword>
<evidence type="ECO:0000256" key="2">
    <source>
        <dbReference type="ARBA" id="ARBA00022475"/>
    </source>
</evidence>
<evidence type="ECO:0000259" key="7">
    <source>
        <dbReference type="Pfam" id="PF02687"/>
    </source>
</evidence>
<feature type="transmembrane region" description="Helical" evidence="6">
    <location>
        <begin position="770"/>
        <end position="792"/>
    </location>
</feature>
<name>A0ABT8KWX1_9BACT</name>
<dbReference type="PROSITE" id="PS51257">
    <property type="entry name" value="PROKAR_LIPOPROTEIN"/>
    <property type="match status" value="1"/>
</dbReference>
<keyword evidence="2" id="KW-1003">Cell membrane</keyword>
<dbReference type="RefSeq" id="WP_346755318.1">
    <property type="nucleotide sequence ID" value="NZ_JAUJEA010000016.1"/>
</dbReference>
<feature type="transmembrane region" description="Helical" evidence="6">
    <location>
        <begin position="738"/>
        <end position="758"/>
    </location>
</feature>
<dbReference type="EMBL" id="JAUJEA010000016">
    <property type="protein sequence ID" value="MDN5205296.1"/>
    <property type="molecule type" value="Genomic_DNA"/>
</dbReference>
<keyword evidence="3 6" id="KW-0812">Transmembrane</keyword>
<dbReference type="Pfam" id="PF02687">
    <property type="entry name" value="FtsX"/>
    <property type="match status" value="2"/>
</dbReference>